<feature type="domain" description="TonB-dependent receptor-like beta-barrel" evidence="12">
    <location>
        <begin position="271"/>
        <end position="697"/>
    </location>
</feature>
<dbReference type="InterPro" id="IPR012910">
    <property type="entry name" value="Plug_dom"/>
</dbReference>
<name>A0A939GKX0_9BACT</name>
<comment type="similarity">
    <text evidence="10 11">Belongs to the TonB-dependent receptor family.</text>
</comment>
<evidence type="ECO:0000313" key="14">
    <source>
        <dbReference type="EMBL" id="MBO0939179.1"/>
    </source>
</evidence>
<evidence type="ECO:0000259" key="13">
    <source>
        <dbReference type="Pfam" id="PF07715"/>
    </source>
</evidence>
<keyword evidence="5" id="KW-0732">Signal</keyword>
<evidence type="ECO:0000256" key="6">
    <source>
        <dbReference type="ARBA" id="ARBA00023077"/>
    </source>
</evidence>
<comment type="subcellular location">
    <subcellularLocation>
        <location evidence="1 10">Cell outer membrane</location>
        <topology evidence="1 10">Multi-pass membrane protein</topology>
    </subcellularLocation>
</comment>
<evidence type="ECO:0000313" key="15">
    <source>
        <dbReference type="Proteomes" id="UP000664034"/>
    </source>
</evidence>
<dbReference type="GO" id="GO:0015344">
    <property type="term" value="F:siderophore uptake transmembrane transporter activity"/>
    <property type="evidence" value="ECO:0007669"/>
    <property type="project" value="TreeGrafter"/>
</dbReference>
<proteinExistence type="inferred from homology"/>
<dbReference type="Pfam" id="PF07715">
    <property type="entry name" value="Plug"/>
    <property type="match status" value="1"/>
</dbReference>
<dbReference type="PANTHER" id="PTHR30069">
    <property type="entry name" value="TONB-DEPENDENT OUTER MEMBRANE RECEPTOR"/>
    <property type="match status" value="1"/>
</dbReference>
<reference evidence="14" key="1">
    <citation type="submission" date="2021-03" db="EMBL/GenBank/DDBJ databases">
        <title>Fibrella sp. HMF5335 genome sequencing and assembly.</title>
        <authorList>
            <person name="Kang H."/>
            <person name="Kim H."/>
            <person name="Bae S."/>
            <person name="Joh K."/>
        </authorList>
    </citation>
    <scope>NUCLEOTIDE SEQUENCE</scope>
    <source>
        <strain evidence="14">HMF5335</strain>
    </source>
</reference>
<keyword evidence="8 14" id="KW-0675">Receptor</keyword>
<dbReference type="EMBL" id="JAFMYV010000012">
    <property type="protein sequence ID" value="MBO0939179.1"/>
    <property type="molecule type" value="Genomic_DNA"/>
</dbReference>
<dbReference type="InterPro" id="IPR036942">
    <property type="entry name" value="Beta-barrel_TonB_sf"/>
</dbReference>
<evidence type="ECO:0000256" key="11">
    <source>
        <dbReference type="RuleBase" id="RU003357"/>
    </source>
</evidence>
<dbReference type="InterPro" id="IPR000531">
    <property type="entry name" value="Beta-barrel_TonB"/>
</dbReference>
<dbReference type="PANTHER" id="PTHR30069:SF29">
    <property type="entry name" value="HEMOGLOBIN AND HEMOGLOBIN-HAPTOGLOBIN-BINDING PROTEIN 1-RELATED"/>
    <property type="match status" value="1"/>
</dbReference>
<evidence type="ECO:0000256" key="4">
    <source>
        <dbReference type="ARBA" id="ARBA00022692"/>
    </source>
</evidence>
<dbReference type="GO" id="GO:0044718">
    <property type="term" value="P:siderophore transmembrane transport"/>
    <property type="evidence" value="ECO:0007669"/>
    <property type="project" value="TreeGrafter"/>
</dbReference>
<dbReference type="RefSeq" id="WP_207366709.1">
    <property type="nucleotide sequence ID" value="NZ_JAFMYV010000012.1"/>
</dbReference>
<evidence type="ECO:0000256" key="2">
    <source>
        <dbReference type="ARBA" id="ARBA00022448"/>
    </source>
</evidence>
<evidence type="ECO:0000259" key="12">
    <source>
        <dbReference type="Pfam" id="PF00593"/>
    </source>
</evidence>
<gene>
    <name evidence="14" type="ORF">J2I47_21670</name>
</gene>
<dbReference type="Proteomes" id="UP000664034">
    <property type="component" value="Unassembled WGS sequence"/>
</dbReference>
<keyword evidence="2 10" id="KW-0813">Transport</keyword>
<dbReference type="InterPro" id="IPR037066">
    <property type="entry name" value="Plug_dom_sf"/>
</dbReference>
<evidence type="ECO:0000256" key="10">
    <source>
        <dbReference type="PROSITE-ProRule" id="PRU01360"/>
    </source>
</evidence>
<evidence type="ECO:0000256" key="3">
    <source>
        <dbReference type="ARBA" id="ARBA00022452"/>
    </source>
</evidence>
<dbReference type="Gene3D" id="2.170.130.10">
    <property type="entry name" value="TonB-dependent receptor, plug domain"/>
    <property type="match status" value="1"/>
</dbReference>
<keyword evidence="6 11" id="KW-0798">TonB box</keyword>
<evidence type="ECO:0000256" key="5">
    <source>
        <dbReference type="ARBA" id="ARBA00022729"/>
    </source>
</evidence>
<dbReference type="AlphaFoldDB" id="A0A939GKX0"/>
<evidence type="ECO:0000256" key="9">
    <source>
        <dbReference type="ARBA" id="ARBA00023237"/>
    </source>
</evidence>
<dbReference type="Gene3D" id="2.40.170.20">
    <property type="entry name" value="TonB-dependent receptor, beta-barrel domain"/>
    <property type="match status" value="1"/>
</dbReference>
<dbReference type="Pfam" id="PF00593">
    <property type="entry name" value="TonB_dep_Rec_b-barrel"/>
    <property type="match status" value="1"/>
</dbReference>
<keyword evidence="15" id="KW-1185">Reference proteome</keyword>
<accession>A0A939GKX0</accession>
<keyword evidence="4 10" id="KW-0812">Transmembrane</keyword>
<sequence>MKHAYLLFSLLTTLTYAQTDTVRLNTVTVSATRFVQPARLSPYQIETVSRERIAFLNQQNTADLLQQTGNVFVQRSQGGGGSPVLRGFEASRVLLVVDGIRLNNAIFRAGHLQNVLRIDPAMLERAEVLFGPGSTLYGSDALGGVLYFQTRNPDLSAGGTTFRPNAYVRAASATGERTAHVDLSIGTRRLGFLTGVTAASYGDVLQGANRSAAYPNFGKLLQYVDNASAPDQIVVNPDPNRQVGTAYQQLDLLQKVLFQPAEGIRHTLNVQYSTTGNVPRYDRLSEVTAGRPSYADWYYGPEKRLLTAYQLAVTRPTTAYDQLQVSAGYQAIEESRNSRRLGAATLKRQVENVGVWSLNADAQKQLGSHAFQYGLELTHNNVASTATRLNVKTGAITPADTRYPDGGSTLQTVALYLSDRLTISPVLNLQAGLRFTLTNLKATFRDKTFFPFPYNDIQQSPTGLAGSLGAVFTPTTASKISLLGSTGFRAPNVDDLTKVFESSPGTLIVPNPTIKPEYTYNVELSASQWLGDLLQLSGTVYHTWFENAIVVDAFTFNGASTVVYDGKDSRVLAPQNKRRAALSGYNLGATLRLGNALTVSGSVNGTTGRISDDKNTPLDHIPPTYGRASVSYRRAGVQLEAFTLFSGWKRIADYSPDGEDNGAYATPDGMPAWATANLRGSVRIGRIGSIQAACENLFDTNYRTFASGFSAPGRNFMLTLRLGK</sequence>
<evidence type="ECO:0000256" key="7">
    <source>
        <dbReference type="ARBA" id="ARBA00023136"/>
    </source>
</evidence>
<keyword evidence="7 10" id="KW-0472">Membrane</keyword>
<evidence type="ECO:0000256" key="1">
    <source>
        <dbReference type="ARBA" id="ARBA00004571"/>
    </source>
</evidence>
<dbReference type="CDD" id="cd01347">
    <property type="entry name" value="ligand_gated_channel"/>
    <property type="match status" value="1"/>
</dbReference>
<comment type="caution">
    <text evidence="14">The sequence shown here is derived from an EMBL/GenBank/DDBJ whole genome shotgun (WGS) entry which is preliminary data.</text>
</comment>
<dbReference type="PROSITE" id="PS52016">
    <property type="entry name" value="TONB_DEPENDENT_REC_3"/>
    <property type="match status" value="1"/>
</dbReference>
<evidence type="ECO:0000256" key="8">
    <source>
        <dbReference type="ARBA" id="ARBA00023170"/>
    </source>
</evidence>
<keyword evidence="9 10" id="KW-0998">Cell outer membrane</keyword>
<feature type="domain" description="TonB-dependent receptor plug" evidence="13">
    <location>
        <begin position="39"/>
        <end position="145"/>
    </location>
</feature>
<protein>
    <submittedName>
        <fullName evidence="14">TonB-dependent receptor</fullName>
    </submittedName>
</protein>
<organism evidence="14 15">
    <name type="scientific">Fibrella rubiginis</name>
    <dbReference type="NCBI Taxonomy" id="2817060"/>
    <lineage>
        <taxon>Bacteria</taxon>
        <taxon>Pseudomonadati</taxon>
        <taxon>Bacteroidota</taxon>
        <taxon>Cytophagia</taxon>
        <taxon>Cytophagales</taxon>
        <taxon>Spirosomataceae</taxon>
        <taxon>Fibrella</taxon>
    </lineage>
</organism>
<dbReference type="GO" id="GO:0009279">
    <property type="term" value="C:cell outer membrane"/>
    <property type="evidence" value="ECO:0007669"/>
    <property type="project" value="UniProtKB-SubCell"/>
</dbReference>
<keyword evidence="3 10" id="KW-1134">Transmembrane beta strand</keyword>
<dbReference type="InterPro" id="IPR039426">
    <property type="entry name" value="TonB-dep_rcpt-like"/>
</dbReference>
<dbReference type="SUPFAM" id="SSF56935">
    <property type="entry name" value="Porins"/>
    <property type="match status" value="1"/>
</dbReference>